<keyword evidence="5" id="KW-0479">Metal-binding</keyword>
<feature type="active site" description="Proton donor 1" evidence="4">
    <location>
        <position position="499"/>
    </location>
</feature>
<feature type="binding site" evidence="7">
    <location>
        <position position="368"/>
    </location>
    <ligand>
        <name>Zn(2+)</name>
        <dbReference type="ChEBI" id="CHEBI:29105"/>
        <label>2</label>
        <note>catalytic</note>
    </ligand>
</feature>
<evidence type="ECO:0000313" key="9">
    <source>
        <dbReference type="EMBL" id="NGO38832.1"/>
    </source>
</evidence>
<dbReference type="PRINTS" id="PR00791">
    <property type="entry name" value="PEPDIPTASEA"/>
</dbReference>
<dbReference type="Gene3D" id="1.10.1370.30">
    <property type="match status" value="2"/>
</dbReference>
<organism evidence="9 10">
    <name type="scientific">Limisphaera ngatamarikiensis</name>
    <dbReference type="NCBI Taxonomy" id="1324935"/>
    <lineage>
        <taxon>Bacteria</taxon>
        <taxon>Pseudomonadati</taxon>
        <taxon>Verrucomicrobiota</taxon>
        <taxon>Verrucomicrobiia</taxon>
        <taxon>Limisphaerales</taxon>
        <taxon>Limisphaeraceae</taxon>
        <taxon>Limisphaera</taxon>
    </lineage>
</organism>
<keyword evidence="1 8" id="KW-0732">Signal</keyword>
<dbReference type="CDD" id="cd06461">
    <property type="entry name" value="M2_ACE"/>
    <property type="match status" value="1"/>
</dbReference>
<dbReference type="GO" id="GO:0008241">
    <property type="term" value="F:peptidyl-dipeptidase activity"/>
    <property type="evidence" value="ECO:0007669"/>
    <property type="project" value="InterPro"/>
</dbReference>
<evidence type="ECO:0000256" key="8">
    <source>
        <dbReference type="SAM" id="SignalP"/>
    </source>
</evidence>
<feature type="chain" id="PRO_5026854280" evidence="8">
    <location>
        <begin position="22"/>
        <end position="598"/>
    </location>
</feature>
<feature type="binding site" evidence="7">
    <location>
        <position position="372"/>
    </location>
    <ligand>
        <name>Zn(2+)</name>
        <dbReference type="ChEBI" id="CHEBI:29105"/>
        <label>2</label>
        <note>catalytic</note>
    </ligand>
</feature>
<dbReference type="AlphaFoldDB" id="A0A6M1RVL5"/>
<dbReference type="PANTHER" id="PTHR10514:SF27">
    <property type="entry name" value="ANGIOTENSIN-CONVERTING ENZYME"/>
    <property type="match status" value="1"/>
</dbReference>
<dbReference type="EMBL" id="JAAKYA010000031">
    <property type="protein sequence ID" value="NGO38832.1"/>
    <property type="molecule type" value="Genomic_DNA"/>
</dbReference>
<proteinExistence type="predicted"/>
<feature type="binding site" evidence="7">
    <location>
        <position position="398"/>
    </location>
    <ligand>
        <name>Zn(2+)</name>
        <dbReference type="ChEBI" id="CHEBI:29105"/>
        <label>2</label>
        <note>catalytic</note>
    </ligand>
</feature>
<evidence type="ECO:0000256" key="4">
    <source>
        <dbReference type="PIRSR" id="PIRSR601548-1"/>
    </source>
</evidence>
<feature type="active site" description="Proton acceptor 1" evidence="4">
    <location>
        <position position="369"/>
    </location>
</feature>
<dbReference type="PROSITE" id="PS52011">
    <property type="entry name" value="PEPTIDASE_M2"/>
    <property type="match status" value="1"/>
</dbReference>
<feature type="active site" description="Proton donor 2" evidence="6">
    <location>
        <position position="499"/>
    </location>
</feature>
<evidence type="ECO:0000256" key="1">
    <source>
        <dbReference type="ARBA" id="ARBA00022729"/>
    </source>
</evidence>
<dbReference type="SUPFAM" id="SSF55486">
    <property type="entry name" value="Metalloproteases ('zincins'), catalytic domain"/>
    <property type="match status" value="1"/>
</dbReference>
<name>A0A6M1RVL5_9BACT</name>
<accession>A0A6M1RVL5</accession>
<dbReference type="RefSeq" id="WP_165106519.1">
    <property type="nucleotide sequence ID" value="NZ_JAAKYA010000031.1"/>
</dbReference>
<keyword evidence="3" id="KW-0325">Glycoprotein</keyword>
<evidence type="ECO:0000256" key="7">
    <source>
        <dbReference type="PIRSR" id="PIRSR601548-8"/>
    </source>
</evidence>
<dbReference type="GO" id="GO:0016020">
    <property type="term" value="C:membrane"/>
    <property type="evidence" value="ECO:0007669"/>
    <property type="project" value="InterPro"/>
</dbReference>
<dbReference type="PANTHER" id="PTHR10514">
    <property type="entry name" value="ANGIOTENSIN-CONVERTING ENZYME"/>
    <property type="match status" value="1"/>
</dbReference>
<feature type="binding site" evidence="5">
    <location>
        <position position="368"/>
    </location>
    <ligand>
        <name>Zn(2+)</name>
        <dbReference type="ChEBI" id="CHEBI:29105"/>
        <label>1</label>
        <note>catalytic</note>
    </ligand>
</feature>
<feature type="binding site" evidence="5">
    <location>
        <position position="372"/>
    </location>
    <ligand>
        <name>Zn(2+)</name>
        <dbReference type="ChEBI" id="CHEBI:29105"/>
        <label>1</label>
        <note>catalytic</note>
    </ligand>
</feature>
<keyword evidence="2" id="KW-1015">Disulfide bond</keyword>
<dbReference type="Proteomes" id="UP000477311">
    <property type="component" value="Unassembled WGS sequence"/>
</dbReference>
<evidence type="ECO:0000256" key="3">
    <source>
        <dbReference type="ARBA" id="ARBA00023180"/>
    </source>
</evidence>
<evidence type="ECO:0000256" key="6">
    <source>
        <dbReference type="PIRSR" id="PIRSR601548-6"/>
    </source>
</evidence>
<sequence>MKARLARFGWLGLAMVSGMHAMGAEPDRARARAFLEFYNATYQRLYQVSQEAQWLAATDVTPEHTGRRVGADAALAAFLGSPWVVTECRALLGSGATWDELTRRQLEMIQLLAAEYPGTLPEVVKERVAAEARQSATLDGFEFRWTPPGSGRSERLTVNQIDELLVSSTNLAERLAVWEASKQSGVALKEGLLRLRDLRNRLAREMGYSSYYALRAAHFGLTVAELRALNERLVEEVRPLYEQLHAWARRRLAERYGQPVPRLIPAHWLPNRWGQEWPGLVEGVDLDPLFRGRSAEWVVRQAVAYGESLGLPRVPESFWRLSDLYELPADSPRRKNTHASAWDVDLSGDVRSLMNVRANFAWFATAHHEMGHVFYFLAYDRPEVPVVLRRGASPAMHEAMAETLATPTVQPPYLKRLGLWPDELAPDDLRWLLQTALEQVVFIPWAAGVMASWEHDFYELDLPADQLNRRWWEYVERYQGIAPPAPRGEEFCDAATKTHINDDPAEYYKYAHAFLIKYQLHMHLARRLGQDPRQTDFYGRPEVGRFLLGIMRAGATRDWRALIREATGEDLSARPMLEYYAPLRAYLERENAGRPVGW</sequence>
<feature type="signal peptide" evidence="8">
    <location>
        <begin position="1"/>
        <end position="21"/>
    </location>
</feature>
<dbReference type="GO" id="GO:0008237">
    <property type="term" value="F:metallopeptidase activity"/>
    <property type="evidence" value="ECO:0007669"/>
    <property type="project" value="InterPro"/>
</dbReference>
<dbReference type="InterPro" id="IPR001548">
    <property type="entry name" value="Peptidase_M2"/>
</dbReference>
<evidence type="ECO:0000256" key="5">
    <source>
        <dbReference type="PIRSR" id="PIRSR601548-3"/>
    </source>
</evidence>
<gene>
    <name evidence="9" type="ORF">G4L39_05410</name>
</gene>
<feature type="active site" description="Proton acceptor 2" evidence="6">
    <location>
        <position position="369"/>
    </location>
</feature>
<feature type="binding site" evidence="5">
    <location>
        <position position="398"/>
    </location>
    <ligand>
        <name>Zn(2+)</name>
        <dbReference type="ChEBI" id="CHEBI:29105"/>
        <label>1</label>
        <note>catalytic</note>
    </ligand>
</feature>
<keyword evidence="10" id="KW-1185">Reference proteome</keyword>
<dbReference type="GO" id="GO:0006508">
    <property type="term" value="P:proteolysis"/>
    <property type="evidence" value="ECO:0007669"/>
    <property type="project" value="InterPro"/>
</dbReference>
<evidence type="ECO:0000313" key="10">
    <source>
        <dbReference type="Proteomes" id="UP000477311"/>
    </source>
</evidence>
<protein>
    <submittedName>
        <fullName evidence="9">M2 family metallopeptidase</fullName>
    </submittedName>
</protein>
<reference evidence="9 10" key="1">
    <citation type="submission" date="2020-02" db="EMBL/GenBank/DDBJ databases">
        <title>Draft genome sequence of Limisphaera ngatamarikiensis NGM72.4T, a thermophilic Verrucomicrobia grouped in subdivision 3.</title>
        <authorList>
            <person name="Carere C.R."/>
            <person name="Steen J."/>
            <person name="Hugenholtz P."/>
            <person name="Stott M.B."/>
        </authorList>
    </citation>
    <scope>NUCLEOTIDE SEQUENCE [LARGE SCALE GENOMIC DNA]</scope>
    <source>
        <strain evidence="9 10">NGM72.4</strain>
    </source>
</reference>
<comment type="caution">
    <text evidence="9">The sequence shown here is derived from an EMBL/GenBank/DDBJ whole genome shotgun (WGS) entry which is preliminary data.</text>
</comment>
<evidence type="ECO:0000256" key="2">
    <source>
        <dbReference type="ARBA" id="ARBA00023157"/>
    </source>
</evidence>
<dbReference type="Pfam" id="PF01401">
    <property type="entry name" value="Peptidase_M2"/>
    <property type="match status" value="1"/>
</dbReference>
<keyword evidence="5" id="KW-0862">Zinc</keyword>